<protein>
    <submittedName>
        <fullName evidence="2">Uncharacterized protein</fullName>
    </submittedName>
</protein>
<sequence>MVKSATELKAGDVIRFEYGDYDNWAECTVKEAVTVGNTVNVKGSRMGMNYELEFGPKEKVQVLQNGETEI</sequence>
<dbReference type="EMBL" id="JAINVB010000001">
    <property type="protein sequence ID" value="MCK0088666.1"/>
    <property type="molecule type" value="Genomic_DNA"/>
</dbReference>
<accession>A0AAW5F9Z3</accession>
<evidence type="ECO:0000313" key="1">
    <source>
        <dbReference type="EMBL" id="MCK0085207.1"/>
    </source>
</evidence>
<dbReference type="Proteomes" id="UP001203136">
    <property type="component" value="Unassembled WGS sequence"/>
</dbReference>
<reference evidence="2" key="1">
    <citation type="journal article" date="2022" name="Cell Host Microbe">
        <title>Colonization of the live biotherapeutic product VE303 and modulation of the microbiota and metabolites in healthy volunteers.</title>
        <authorList>
            <person name="Dsouza M."/>
            <person name="Menon R."/>
            <person name="Crossette E."/>
            <person name="Bhattarai S.K."/>
            <person name="Schneider J."/>
            <person name="Kim Y.G."/>
            <person name="Reddy S."/>
            <person name="Caballero S."/>
            <person name="Felix C."/>
            <person name="Cornacchione L."/>
            <person name="Hendrickson J."/>
            <person name="Watson A.R."/>
            <person name="Minot S.S."/>
            <person name="Greenfield N."/>
            <person name="Schopf L."/>
            <person name="Szabady R."/>
            <person name="Patarroyo J."/>
            <person name="Smith W."/>
            <person name="Harrison P."/>
            <person name="Kuijper E.J."/>
            <person name="Kelly C.P."/>
            <person name="Olle B."/>
            <person name="Bobilev D."/>
            <person name="Silber J.L."/>
            <person name="Bucci V."/>
            <person name="Roberts B."/>
            <person name="Faith J."/>
            <person name="Norman J.M."/>
        </authorList>
    </citation>
    <scope>NUCLEOTIDE SEQUENCE</scope>
    <source>
        <strain evidence="2">VE303-04</strain>
    </source>
</reference>
<dbReference type="EMBL" id="JAINVB010000001">
    <property type="protein sequence ID" value="MCK0085207.1"/>
    <property type="molecule type" value="Genomic_DNA"/>
</dbReference>
<comment type="caution">
    <text evidence="2">The sequence shown here is derived from an EMBL/GenBank/DDBJ whole genome shotgun (WGS) entry which is preliminary data.</text>
</comment>
<dbReference type="RefSeq" id="WP_024739738.1">
    <property type="nucleotide sequence ID" value="NZ_JAINVB010000001.1"/>
</dbReference>
<proteinExistence type="predicted"/>
<evidence type="ECO:0000313" key="2">
    <source>
        <dbReference type="EMBL" id="MCK0088666.1"/>
    </source>
</evidence>
<organism evidence="2 3">
    <name type="scientific">Clostridium symbiosum</name>
    <name type="common">Bacteroides symbiosus</name>
    <dbReference type="NCBI Taxonomy" id="1512"/>
    <lineage>
        <taxon>Bacteria</taxon>
        <taxon>Bacillati</taxon>
        <taxon>Bacillota</taxon>
        <taxon>Clostridia</taxon>
        <taxon>Lachnospirales</taxon>
        <taxon>Lachnospiraceae</taxon>
        <taxon>Otoolea</taxon>
    </lineage>
</organism>
<dbReference type="AlphaFoldDB" id="A0AAW5F9Z3"/>
<evidence type="ECO:0000313" key="3">
    <source>
        <dbReference type="Proteomes" id="UP001203136"/>
    </source>
</evidence>
<name>A0AAW5F9Z3_CLOSY</name>
<gene>
    <name evidence="1" type="ORF">K5I21_04855</name>
    <name evidence="2" type="ORF">K5I21_22955</name>
</gene>